<evidence type="ECO:0000256" key="10">
    <source>
        <dbReference type="SAM" id="MobiDB-lite"/>
    </source>
</evidence>
<sequence>MSFLDICSISVTLPKAIANHMTGEKFISSASYFTQDYFFMVFVSTEAMLLTAMGYDRYVAVCNPLRYATVMSGRMCAQLAAISWPIGMLDAKPDTLLLSSMSFCGHQDLNHFFCDLPVLTQLTCSDNTNILITTFTIGVRLGLPPCSRLSVNPAHDASEWRLPRGVRDEKDGLHCSQGNGDAGTSLGNLDIQVPYKTKREDGLHGWEDAANTEDEEDAKTTGREEKGKDTEDEERKEDDGCRNGSRPVGNRKER</sequence>
<evidence type="ECO:0000313" key="13">
    <source>
        <dbReference type="Proteomes" id="UP001066276"/>
    </source>
</evidence>
<evidence type="ECO:0000256" key="1">
    <source>
        <dbReference type="ARBA" id="ARBA00004651"/>
    </source>
</evidence>
<keyword evidence="4" id="KW-0716">Sensory transduction</keyword>
<keyword evidence="8" id="KW-0675">Receptor</keyword>
<comment type="caution">
    <text evidence="12">The sequence shown here is derived from an EMBL/GenBank/DDBJ whole genome shotgun (WGS) entry which is preliminary data.</text>
</comment>
<proteinExistence type="predicted"/>
<keyword evidence="4" id="KW-0552">Olfaction</keyword>
<feature type="compositionally biased region" description="Basic and acidic residues" evidence="10">
    <location>
        <begin position="218"/>
        <end position="229"/>
    </location>
</feature>
<evidence type="ECO:0000256" key="5">
    <source>
        <dbReference type="ARBA" id="ARBA00022989"/>
    </source>
</evidence>
<dbReference type="InterPro" id="IPR000725">
    <property type="entry name" value="Olfact_rcpt"/>
</dbReference>
<dbReference type="PANTHER" id="PTHR26452">
    <property type="entry name" value="OLFACTORY RECEPTOR"/>
    <property type="match status" value="1"/>
</dbReference>
<dbReference type="GO" id="GO:0005886">
    <property type="term" value="C:plasma membrane"/>
    <property type="evidence" value="ECO:0007669"/>
    <property type="project" value="UniProtKB-SubCell"/>
</dbReference>
<dbReference type="AlphaFoldDB" id="A0AAV7P0T8"/>
<protein>
    <recommendedName>
        <fullName evidence="11">G-protein coupled receptors family 1 profile domain-containing protein</fullName>
    </recommendedName>
</protein>
<reference evidence="12" key="1">
    <citation type="journal article" date="2022" name="bioRxiv">
        <title>Sequencing and chromosome-scale assembly of the giantPleurodeles waltlgenome.</title>
        <authorList>
            <person name="Brown T."/>
            <person name="Elewa A."/>
            <person name="Iarovenko S."/>
            <person name="Subramanian E."/>
            <person name="Araus A.J."/>
            <person name="Petzold A."/>
            <person name="Susuki M."/>
            <person name="Suzuki K.-i.T."/>
            <person name="Hayashi T."/>
            <person name="Toyoda A."/>
            <person name="Oliveira C."/>
            <person name="Osipova E."/>
            <person name="Leigh N.D."/>
            <person name="Simon A."/>
            <person name="Yun M.H."/>
        </authorList>
    </citation>
    <scope>NUCLEOTIDE SEQUENCE</scope>
    <source>
        <strain evidence="12">20211129_DDA</strain>
        <tissue evidence="12">Liver</tissue>
    </source>
</reference>
<dbReference type="PROSITE" id="PS00237">
    <property type="entry name" value="G_PROTEIN_RECEP_F1_1"/>
    <property type="match status" value="1"/>
</dbReference>
<dbReference type="InterPro" id="IPR017452">
    <property type="entry name" value="GPCR_Rhodpsn_7TM"/>
</dbReference>
<dbReference type="PRINTS" id="PR00245">
    <property type="entry name" value="OLFACTORYR"/>
</dbReference>
<dbReference type="GO" id="GO:0004984">
    <property type="term" value="F:olfactory receptor activity"/>
    <property type="evidence" value="ECO:0007669"/>
    <property type="project" value="InterPro"/>
</dbReference>
<keyword evidence="5" id="KW-1133">Transmembrane helix</keyword>
<evidence type="ECO:0000256" key="4">
    <source>
        <dbReference type="ARBA" id="ARBA00022725"/>
    </source>
</evidence>
<evidence type="ECO:0000259" key="11">
    <source>
        <dbReference type="PROSITE" id="PS50262"/>
    </source>
</evidence>
<evidence type="ECO:0000256" key="7">
    <source>
        <dbReference type="ARBA" id="ARBA00023136"/>
    </source>
</evidence>
<evidence type="ECO:0000256" key="8">
    <source>
        <dbReference type="ARBA" id="ARBA00023170"/>
    </source>
</evidence>
<evidence type="ECO:0000256" key="3">
    <source>
        <dbReference type="ARBA" id="ARBA00022692"/>
    </source>
</evidence>
<keyword evidence="9" id="KW-0807">Transducer</keyword>
<name>A0AAV7P0T8_PLEWA</name>
<comment type="subcellular location">
    <subcellularLocation>
        <location evidence="1">Cell membrane</location>
        <topology evidence="1">Multi-pass membrane protein</topology>
    </subcellularLocation>
</comment>
<organism evidence="12 13">
    <name type="scientific">Pleurodeles waltl</name>
    <name type="common">Iberian ribbed newt</name>
    <dbReference type="NCBI Taxonomy" id="8319"/>
    <lineage>
        <taxon>Eukaryota</taxon>
        <taxon>Metazoa</taxon>
        <taxon>Chordata</taxon>
        <taxon>Craniata</taxon>
        <taxon>Vertebrata</taxon>
        <taxon>Euteleostomi</taxon>
        <taxon>Amphibia</taxon>
        <taxon>Batrachia</taxon>
        <taxon>Caudata</taxon>
        <taxon>Salamandroidea</taxon>
        <taxon>Salamandridae</taxon>
        <taxon>Pleurodelinae</taxon>
        <taxon>Pleurodeles</taxon>
    </lineage>
</organism>
<keyword evidence="2" id="KW-1003">Cell membrane</keyword>
<keyword evidence="3" id="KW-0812">Transmembrane</keyword>
<evidence type="ECO:0000256" key="2">
    <source>
        <dbReference type="ARBA" id="ARBA00022475"/>
    </source>
</evidence>
<dbReference type="Gene3D" id="1.20.1070.10">
    <property type="entry name" value="Rhodopsin 7-helix transmembrane proteins"/>
    <property type="match status" value="1"/>
</dbReference>
<feature type="compositionally biased region" description="Basic and acidic residues" evidence="10">
    <location>
        <begin position="197"/>
        <end position="207"/>
    </location>
</feature>
<dbReference type="Pfam" id="PF00001">
    <property type="entry name" value="7tm_1"/>
    <property type="match status" value="1"/>
</dbReference>
<accession>A0AAV7P0T8</accession>
<keyword evidence="6" id="KW-0297">G-protein coupled receptor</keyword>
<feature type="domain" description="G-protein coupled receptors family 1 profile" evidence="11">
    <location>
        <begin position="1"/>
        <end position="144"/>
    </location>
</feature>
<dbReference type="InterPro" id="IPR050516">
    <property type="entry name" value="Olfactory_GPCR"/>
</dbReference>
<dbReference type="PROSITE" id="PS50262">
    <property type="entry name" value="G_PROTEIN_RECEP_F1_2"/>
    <property type="match status" value="1"/>
</dbReference>
<gene>
    <name evidence="12" type="ORF">NDU88_000419</name>
</gene>
<evidence type="ECO:0000313" key="12">
    <source>
        <dbReference type="EMBL" id="KAJ1121911.1"/>
    </source>
</evidence>
<dbReference type="EMBL" id="JANPWB010000011">
    <property type="protein sequence ID" value="KAJ1121911.1"/>
    <property type="molecule type" value="Genomic_DNA"/>
</dbReference>
<dbReference type="InterPro" id="IPR000276">
    <property type="entry name" value="GPCR_Rhodpsn"/>
</dbReference>
<evidence type="ECO:0000256" key="6">
    <source>
        <dbReference type="ARBA" id="ARBA00023040"/>
    </source>
</evidence>
<dbReference type="GO" id="GO:0004930">
    <property type="term" value="F:G protein-coupled receptor activity"/>
    <property type="evidence" value="ECO:0007669"/>
    <property type="project" value="UniProtKB-KW"/>
</dbReference>
<dbReference type="SUPFAM" id="SSF81321">
    <property type="entry name" value="Family A G protein-coupled receptor-like"/>
    <property type="match status" value="1"/>
</dbReference>
<feature type="region of interest" description="Disordered" evidence="10">
    <location>
        <begin position="168"/>
        <end position="254"/>
    </location>
</feature>
<evidence type="ECO:0000256" key="9">
    <source>
        <dbReference type="ARBA" id="ARBA00023224"/>
    </source>
</evidence>
<keyword evidence="7" id="KW-0472">Membrane</keyword>
<dbReference type="Proteomes" id="UP001066276">
    <property type="component" value="Chromosome 7"/>
</dbReference>
<keyword evidence="13" id="KW-1185">Reference proteome</keyword>